<reference evidence="3" key="2">
    <citation type="submission" date="2016-03" db="EMBL/GenBank/DDBJ databases">
        <title>Streptococcus antelopensis sp. nov., isolated from the feces of the Tibetan antelope (Pantholops hodgsonii) in Hoh Xil National Nature Reserve, Qinghai, China.</title>
        <authorList>
            <person name="Bai X."/>
        </authorList>
    </citation>
    <scope>NUCLEOTIDE SEQUENCE [LARGE SCALE GENOMIC DNA]</scope>
    <source>
        <strain evidence="3">TA 26</strain>
    </source>
</reference>
<accession>A0A172Q7H0</accession>
<dbReference type="PANTHER" id="PTHR43072">
    <property type="entry name" value="N-ACETYLTRANSFERASE"/>
    <property type="match status" value="1"/>
</dbReference>
<dbReference type="RefSeq" id="WP_067062257.1">
    <property type="nucleotide sequence ID" value="NZ_CP014699.1"/>
</dbReference>
<dbReference type="PROSITE" id="PS51186">
    <property type="entry name" value="GNAT"/>
    <property type="match status" value="1"/>
</dbReference>
<dbReference type="EMBL" id="CP014699">
    <property type="protein sequence ID" value="AND79443.1"/>
    <property type="molecule type" value="Genomic_DNA"/>
</dbReference>
<dbReference type="Proteomes" id="UP000077317">
    <property type="component" value="Chromosome"/>
</dbReference>
<organism evidence="2 3">
    <name type="scientific">Streptococcus pantholopis</name>
    <dbReference type="NCBI Taxonomy" id="1811193"/>
    <lineage>
        <taxon>Bacteria</taxon>
        <taxon>Bacillati</taxon>
        <taxon>Bacillota</taxon>
        <taxon>Bacilli</taxon>
        <taxon>Lactobacillales</taxon>
        <taxon>Streptococcaceae</taxon>
        <taxon>Streptococcus</taxon>
    </lineage>
</organism>
<evidence type="ECO:0000313" key="3">
    <source>
        <dbReference type="Proteomes" id="UP000077317"/>
    </source>
</evidence>
<dbReference type="SUPFAM" id="SSF55729">
    <property type="entry name" value="Acyl-CoA N-acyltransferases (Nat)"/>
    <property type="match status" value="1"/>
</dbReference>
<name>A0A172Q7H0_9STRE</name>
<dbReference type="Gene3D" id="3.40.630.30">
    <property type="match status" value="1"/>
</dbReference>
<proteinExistence type="predicted"/>
<sequence length="166" mass="19182">MSVKIREICENDKEIFLELTSDLSQFNRQRHEEKSKYDDYGRVLENIKRRALETFENKDDGFTYIILAEYHQTVVGYGLARIYDEEATADNGTGKTGLIDELFVVESARGQGIGQMLLNACINWLKASGIRRVKLHAYSWNGGAKYLYKRNGFTAYALSYEKWLED</sequence>
<dbReference type="KEGG" id="spat:A0O21_05075"/>
<gene>
    <name evidence="2" type="ORF">A0O21_05075</name>
</gene>
<evidence type="ECO:0000259" key="1">
    <source>
        <dbReference type="PROSITE" id="PS51186"/>
    </source>
</evidence>
<dbReference type="AlphaFoldDB" id="A0A172Q7H0"/>
<evidence type="ECO:0000313" key="2">
    <source>
        <dbReference type="EMBL" id="AND79443.1"/>
    </source>
</evidence>
<dbReference type="OrthoDB" id="5319888at2"/>
<dbReference type="InterPro" id="IPR016181">
    <property type="entry name" value="Acyl_CoA_acyltransferase"/>
</dbReference>
<dbReference type="Pfam" id="PF00583">
    <property type="entry name" value="Acetyltransf_1"/>
    <property type="match status" value="1"/>
</dbReference>
<dbReference type="STRING" id="1811193.A0O21_05075"/>
<feature type="domain" description="N-acetyltransferase" evidence="1">
    <location>
        <begin position="3"/>
        <end position="166"/>
    </location>
</feature>
<keyword evidence="3" id="KW-1185">Reference proteome</keyword>
<protein>
    <recommendedName>
        <fullName evidence="1">N-acetyltransferase domain-containing protein</fullName>
    </recommendedName>
</protein>
<dbReference type="GO" id="GO:0016747">
    <property type="term" value="F:acyltransferase activity, transferring groups other than amino-acyl groups"/>
    <property type="evidence" value="ECO:0007669"/>
    <property type="project" value="InterPro"/>
</dbReference>
<dbReference type="CDD" id="cd04301">
    <property type="entry name" value="NAT_SF"/>
    <property type="match status" value="1"/>
</dbReference>
<reference evidence="2 3" key="1">
    <citation type="journal article" date="2016" name="Int. J. Syst. Evol. Microbiol.">
        <title>Streptococcuspantholopis sp. nov., isolated from faeces of the Tibetan antelope (Pantholops hodgsonii).</title>
        <authorList>
            <person name="Bai X."/>
            <person name="Xiong Y."/>
            <person name="Lu S."/>
            <person name="Jin D."/>
            <person name="Lai X."/>
            <person name="Yang J."/>
            <person name="Niu L."/>
            <person name="Hu S."/>
            <person name="Meng X."/>
            <person name="Pu J."/>
            <person name="Ye C."/>
            <person name="Xu J."/>
        </authorList>
    </citation>
    <scope>NUCLEOTIDE SEQUENCE [LARGE SCALE GENOMIC DNA]</scope>
    <source>
        <strain evidence="2 3">TA 26</strain>
    </source>
</reference>
<dbReference type="InterPro" id="IPR000182">
    <property type="entry name" value="GNAT_dom"/>
</dbReference>